<keyword evidence="5" id="KW-0809">Transit peptide</keyword>
<dbReference type="GO" id="GO:0003988">
    <property type="term" value="F:acetyl-CoA C-acyltransferase activity"/>
    <property type="evidence" value="ECO:0007669"/>
    <property type="project" value="TreeGrafter"/>
</dbReference>
<evidence type="ECO:0000256" key="8">
    <source>
        <dbReference type="ARBA" id="ARBA00023229"/>
    </source>
</evidence>
<dbReference type="CDD" id="cd00751">
    <property type="entry name" value="thiolase"/>
    <property type="match status" value="1"/>
</dbReference>
<dbReference type="Proteomes" id="UP001057580">
    <property type="component" value="Chromosome"/>
</dbReference>
<dbReference type="GeneID" id="74944629"/>
<evidence type="ECO:0000259" key="11">
    <source>
        <dbReference type="Pfam" id="PF02803"/>
    </source>
</evidence>
<dbReference type="GO" id="GO:0005737">
    <property type="term" value="C:cytoplasm"/>
    <property type="evidence" value="ECO:0007669"/>
    <property type="project" value="UniProtKB-ARBA"/>
</dbReference>
<evidence type="ECO:0000256" key="1">
    <source>
        <dbReference type="ARBA" id="ARBA00004275"/>
    </source>
</evidence>
<dbReference type="Pfam" id="PF00108">
    <property type="entry name" value="Thiolase_N"/>
    <property type="match status" value="1"/>
</dbReference>
<dbReference type="KEGG" id="ssai:N0B31_19365"/>
<dbReference type="GO" id="GO:0010124">
    <property type="term" value="P:phenylacetate catabolic process"/>
    <property type="evidence" value="ECO:0007669"/>
    <property type="project" value="TreeGrafter"/>
</dbReference>
<proteinExistence type="inferred from homology"/>
<evidence type="ECO:0000313" key="13">
    <source>
        <dbReference type="Proteomes" id="UP001057580"/>
    </source>
</evidence>
<evidence type="ECO:0000256" key="3">
    <source>
        <dbReference type="ARBA" id="ARBA00022679"/>
    </source>
</evidence>
<comment type="similarity">
    <text evidence="2">Belongs to the thiolase-like superfamily. Thiolase family.</text>
</comment>
<sequence length="379" mass="40306">MTEDTDPVVVEAIRTPQGKRDGVFADVTSEQLSVPLVDEILARTGLTGEDVDDVKWGCARPEGEQGSNIARVIALTSELGETVPGTTVDRLCASSAEAIMSAADSIRAGSRDCIVAGGVENMTRVQRKEEIDVYEGVQARYDVDDLWMGSTAEAVAERYDISREEQDAYGARSQQRAVAATEEERFDDEILPIHNGEELVEVDEGLRPGTTKESISGLPPAFQEDGTVTAATSSQISDGASALLVTSRAFADEHDLDVLAEIGAHNVAGVDPEVMGIGPVPAVEGLMERAGTTIEDYDLVELNEAFASQTLYCQRELGIPDDIFNVNGGAIAIGHPLGASGARLPVTLVHEMHERGAERGLSTQCVGYGQGGAIEFFLP</sequence>
<dbReference type="PROSITE" id="PS00737">
    <property type="entry name" value="THIOLASE_2"/>
    <property type="match status" value="1"/>
</dbReference>
<gene>
    <name evidence="12" type="ORF">N0B31_19365</name>
</gene>
<dbReference type="InterPro" id="IPR020617">
    <property type="entry name" value="Thiolase_C"/>
</dbReference>
<evidence type="ECO:0000256" key="4">
    <source>
        <dbReference type="ARBA" id="ARBA00022832"/>
    </source>
</evidence>
<keyword evidence="4" id="KW-0276">Fatty acid metabolism</keyword>
<reference evidence="12" key="1">
    <citation type="submission" date="2022-09" db="EMBL/GenBank/DDBJ databases">
        <title>Diverse halophilic archaea isolated from saline environments.</title>
        <authorList>
            <person name="Cui H.-L."/>
        </authorList>
    </citation>
    <scope>NUCLEOTIDE SEQUENCE</scope>
    <source>
        <strain evidence="12">ZS-35-S2</strain>
    </source>
</reference>
<keyword evidence="7" id="KW-0576">Peroxisome</keyword>
<evidence type="ECO:0000259" key="10">
    <source>
        <dbReference type="Pfam" id="PF00108"/>
    </source>
</evidence>
<dbReference type="GO" id="GO:0008299">
    <property type="term" value="P:isoprenoid biosynthetic process"/>
    <property type="evidence" value="ECO:0007669"/>
    <property type="project" value="UniProtKB-KW"/>
</dbReference>
<dbReference type="FunFam" id="3.40.47.10:FF:000010">
    <property type="entry name" value="Acetyl-CoA acetyltransferase (Thiolase)"/>
    <property type="match status" value="1"/>
</dbReference>
<dbReference type="InterPro" id="IPR002155">
    <property type="entry name" value="Thiolase"/>
</dbReference>
<organism evidence="12 13">
    <name type="scientific">Salinirubellus salinus</name>
    <dbReference type="NCBI Taxonomy" id="1364945"/>
    <lineage>
        <taxon>Archaea</taxon>
        <taxon>Methanobacteriati</taxon>
        <taxon>Methanobacteriota</taxon>
        <taxon>Stenosarchaea group</taxon>
        <taxon>Halobacteria</taxon>
        <taxon>Halobacteriales</taxon>
        <taxon>Natronomonadaceae</taxon>
        <taxon>Salinirubellus</taxon>
    </lineage>
</organism>
<dbReference type="AlphaFoldDB" id="A0A9E7R2D3"/>
<evidence type="ECO:0000313" key="12">
    <source>
        <dbReference type="EMBL" id="UWM54262.1"/>
    </source>
</evidence>
<dbReference type="InterPro" id="IPR016039">
    <property type="entry name" value="Thiolase-like"/>
</dbReference>
<dbReference type="InterPro" id="IPR020613">
    <property type="entry name" value="Thiolase_CS"/>
</dbReference>
<dbReference type="GO" id="GO:0006635">
    <property type="term" value="P:fatty acid beta-oxidation"/>
    <property type="evidence" value="ECO:0007669"/>
    <property type="project" value="TreeGrafter"/>
</dbReference>
<keyword evidence="6" id="KW-0443">Lipid metabolism</keyword>
<dbReference type="Pfam" id="PF02803">
    <property type="entry name" value="Thiolase_C"/>
    <property type="match status" value="1"/>
</dbReference>
<keyword evidence="8" id="KW-0414">Isoprene biosynthesis</keyword>
<feature type="domain" description="Thiolase C-terminal" evidence="11">
    <location>
        <begin position="257"/>
        <end position="374"/>
    </location>
</feature>
<dbReference type="InterPro" id="IPR020616">
    <property type="entry name" value="Thiolase_N"/>
</dbReference>
<dbReference type="PANTHER" id="PTHR43853:SF8">
    <property type="entry name" value="3-KETOACYL-COA THIOLASE, PEROXISOMAL"/>
    <property type="match status" value="1"/>
</dbReference>
<dbReference type="PIRSF" id="PIRSF000429">
    <property type="entry name" value="Ac-CoA_Ac_transf"/>
    <property type="match status" value="1"/>
</dbReference>
<dbReference type="RefSeq" id="WP_260593260.1">
    <property type="nucleotide sequence ID" value="NZ_CP104003.1"/>
</dbReference>
<dbReference type="EMBL" id="CP104003">
    <property type="protein sequence ID" value="UWM54262.1"/>
    <property type="molecule type" value="Genomic_DNA"/>
</dbReference>
<feature type="domain" description="Thiolase N-terminal" evidence="10">
    <location>
        <begin position="8"/>
        <end position="248"/>
    </location>
</feature>
<dbReference type="InterPro" id="IPR050215">
    <property type="entry name" value="Thiolase-like_sf_Thiolase"/>
</dbReference>
<name>A0A9E7R2D3_9EURY</name>
<evidence type="ECO:0000256" key="9">
    <source>
        <dbReference type="ARBA" id="ARBA00023315"/>
    </source>
</evidence>
<keyword evidence="9" id="KW-0012">Acyltransferase</keyword>
<dbReference type="Gene3D" id="3.40.47.10">
    <property type="match status" value="2"/>
</dbReference>
<comment type="subcellular location">
    <subcellularLocation>
        <location evidence="1">Peroxisome</location>
    </subcellularLocation>
</comment>
<dbReference type="SUPFAM" id="SSF53901">
    <property type="entry name" value="Thiolase-like"/>
    <property type="match status" value="2"/>
</dbReference>
<evidence type="ECO:0000256" key="6">
    <source>
        <dbReference type="ARBA" id="ARBA00023098"/>
    </source>
</evidence>
<dbReference type="NCBIfam" id="TIGR01930">
    <property type="entry name" value="AcCoA-C-Actrans"/>
    <property type="match status" value="1"/>
</dbReference>
<keyword evidence="13" id="KW-1185">Reference proteome</keyword>
<keyword evidence="3" id="KW-0808">Transferase</keyword>
<evidence type="ECO:0000256" key="5">
    <source>
        <dbReference type="ARBA" id="ARBA00022946"/>
    </source>
</evidence>
<dbReference type="PANTHER" id="PTHR43853">
    <property type="entry name" value="3-KETOACYL-COA THIOLASE, PEROXISOMAL"/>
    <property type="match status" value="1"/>
</dbReference>
<protein>
    <submittedName>
        <fullName evidence="12">Thiolase family protein</fullName>
    </submittedName>
</protein>
<evidence type="ECO:0000256" key="7">
    <source>
        <dbReference type="ARBA" id="ARBA00023140"/>
    </source>
</evidence>
<accession>A0A9E7R2D3</accession>
<evidence type="ECO:0000256" key="2">
    <source>
        <dbReference type="ARBA" id="ARBA00010982"/>
    </source>
</evidence>